<dbReference type="OMA" id="YMINEEV"/>
<keyword evidence="5" id="KW-0378">Hydrolase</keyword>
<comment type="catalytic activity">
    <reaction evidence="7">
        <text>a sn-glycero-3-phosphodiester + H2O = an alcohol + sn-glycerol 3-phosphate + H(+)</text>
        <dbReference type="Rhea" id="RHEA:12969"/>
        <dbReference type="ChEBI" id="CHEBI:15377"/>
        <dbReference type="ChEBI" id="CHEBI:15378"/>
        <dbReference type="ChEBI" id="CHEBI:30879"/>
        <dbReference type="ChEBI" id="CHEBI:57597"/>
        <dbReference type="ChEBI" id="CHEBI:83408"/>
        <dbReference type="EC" id="3.1.4.46"/>
    </reaction>
</comment>
<evidence type="ECO:0000256" key="3">
    <source>
        <dbReference type="ARBA" id="ARBA00022729"/>
    </source>
</evidence>
<dbReference type="Gramene" id="TraesNOR2A03G00740790.1">
    <property type="protein sequence ID" value="TraesNOR2A03G00740790.1"/>
    <property type="gene ID" value="TraesNOR2A03G00740790"/>
</dbReference>
<dbReference type="PaxDb" id="4565-Traes_2AL_F1AB3D45A.1"/>
<reference evidence="11" key="1">
    <citation type="submission" date="2018-08" db="EMBL/GenBank/DDBJ databases">
        <authorList>
            <person name="Rossello M."/>
        </authorList>
    </citation>
    <scope>NUCLEOTIDE SEQUENCE [LARGE SCALE GENOMIC DNA]</scope>
    <source>
        <strain evidence="11">cv. Chinese Spring</strain>
    </source>
</reference>
<accession>A0A3B6B1R9</accession>
<sequence length="744" mass="81107">MGSGRVCSVVASVMLLWLGVAAAQGDSPWKTLSGNAPAIIAKGGFSGLFPDSSEFAYQFAMIASSPDTILYCDVRLTKDGLGVCLPEIKMDNCTNIPDFYPKGKKSYLVNGVSTTGWFSVDYNGTELSQVSLKQSIFSRTPRFDPSFFPLLAVEDVASKFKPPGMWLNIQHDGFYSQFNMSMRKYILSVSRRVIVDYISSPEASFLTSISGRVSNNTKLVFRFLDEATLEPSTKETYGSMLKNLTFIKTFASGILVPKKYIWPVSPDNYLQPYTSIVDDAHKAGLEIYAADFANDFALSYNHSYDPLAESLSFIDNGAFSVDGMLTDFPVTPSEAVGCFANLNKSNTDHGKPLIISHNGASGDYPGCTDLAYQKAVDDGADVIDCPVQVTKDGIPVCMGSINLMDSTTVAKSPFASQAAVMKDIESVLGVFTFNLTWDDIVKNLKPKISTPLSTFSLDRNPRYRNAGNFMRLSDFLDFSKDKDLSGIMISIEHAAFLAEELGFDMVDAVIKALDDSGYNKQTAQKVMIQSTNSSVLVKFKQETKYDLVYMINEDVSDAAPSSLAGIKKFADAVSVETSSVFPENRHFTSHQTDLVESLQTAGLSVYAYNLMNEFVSQPYDFFSDATAQIIAYVQGAGVDGLITDFPATARRYKSNTCVNMGNKTPSFMAPPRPGDLLQLISKPAQPPALAPMPLLMDSDVSEPPLPPARLNNGTTAPAPSSAPRMHTRIPFLVTLAMLCAWATV</sequence>
<dbReference type="GO" id="GO:0006629">
    <property type="term" value="P:lipid metabolic process"/>
    <property type="evidence" value="ECO:0007669"/>
    <property type="project" value="InterPro"/>
</dbReference>
<dbReference type="Pfam" id="PF03009">
    <property type="entry name" value="GDPD"/>
    <property type="match status" value="1"/>
</dbReference>
<dbReference type="GeneID" id="123189502"/>
<dbReference type="SMR" id="A0A3B6B1R9"/>
<evidence type="ECO:0000256" key="8">
    <source>
        <dbReference type="SAM" id="MobiDB-lite"/>
    </source>
</evidence>
<dbReference type="Gramene" id="TraesCLE_scaffold_006819_01G000300.1">
    <property type="protein sequence ID" value="TraesCLE_scaffold_006819_01G000300.1"/>
    <property type="gene ID" value="TraesCLE_scaffold_006819_01G000300"/>
</dbReference>
<dbReference type="STRING" id="4565.A0A3B6B1R9"/>
<dbReference type="SUPFAM" id="SSF51695">
    <property type="entry name" value="PLC-like phosphodiesterases"/>
    <property type="match status" value="2"/>
</dbReference>
<feature type="signal peptide" evidence="9">
    <location>
        <begin position="1"/>
        <end position="22"/>
    </location>
</feature>
<dbReference type="FunFam" id="3.20.20.190:FF:000013">
    <property type="entry name" value="Glycerophosphodiester phosphodiesterase GDPDL3"/>
    <property type="match status" value="1"/>
</dbReference>
<keyword evidence="12" id="KW-1185">Reference proteome</keyword>
<dbReference type="Gramene" id="TraesPARA_EIv1.0_0383160.1">
    <property type="protein sequence ID" value="TraesPARA_EIv1.0_0383160.1.CDS"/>
    <property type="gene ID" value="TraesPARA_EIv1.0_0383160"/>
</dbReference>
<dbReference type="Gramene" id="TraesCS2A02G330200.1">
    <property type="protein sequence ID" value="TraesCS2A02G330200.1"/>
    <property type="gene ID" value="TraesCS2A02G330200"/>
</dbReference>
<keyword evidence="4" id="KW-0319">Glycerol metabolism</keyword>
<dbReference type="Gramene" id="TraesJUL2A03G00735790.1">
    <property type="protein sequence ID" value="TraesJUL2A03G00735790.1"/>
    <property type="gene ID" value="TraesJUL2A03G00735790"/>
</dbReference>
<evidence type="ECO:0000256" key="9">
    <source>
        <dbReference type="SAM" id="SignalP"/>
    </source>
</evidence>
<dbReference type="Gramene" id="TraesSTA2A03G00729350.1">
    <property type="protein sequence ID" value="TraesSTA2A03G00729350.1"/>
    <property type="gene ID" value="TraesSTA2A03G00729350"/>
</dbReference>
<dbReference type="InterPro" id="IPR030395">
    <property type="entry name" value="GP_PDE_dom"/>
</dbReference>
<dbReference type="CDD" id="cd08603">
    <property type="entry name" value="GDPD_SHV3_repeat_1"/>
    <property type="match status" value="1"/>
</dbReference>
<protein>
    <recommendedName>
        <fullName evidence="2">glycerophosphodiester phosphodiesterase</fullName>
        <ecNumber evidence="2">3.1.4.46</ecNumber>
    </recommendedName>
</protein>
<dbReference type="PANTHER" id="PTHR43620">
    <property type="entry name" value="GLYCEROPHOSPHORYL DIESTER PHOSPHODIESTERASE"/>
    <property type="match status" value="1"/>
</dbReference>
<dbReference type="Gramene" id="TraesCAD_scaffold_043365_01G000100.1">
    <property type="protein sequence ID" value="TraesCAD_scaffold_043365_01G000100.1"/>
    <property type="gene ID" value="TraesCAD_scaffold_043365_01G000100"/>
</dbReference>
<evidence type="ECO:0000256" key="2">
    <source>
        <dbReference type="ARBA" id="ARBA00012247"/>
    </source>
</evidence>
<dbReference type="Gramene" id="TraesLAC2A03G00734800.1">
    <property type="protein sequence ID" value="TraesLAC2A03G00734800.1"/>
    <property type="gene ID" value="TraesLAC2A03G00734800"/>
</dbReference>
<comment type="similarity">
    <text evidence="1">Belongs to the glycerophosphoryl diester phosphodiesterase family.</text>
</comment>
<keyword evidence="6" id="KW-0325">Glycoprotein</keyword>
<dbReference type="Gramene" id="TraesMAC2A03G00729850.1">
    <property type="protein sequence ID" value="TraesMAC2A03G00729850.1"/>
    <property type="gene ID" value="TraesMAC2A03G00729850"/>
</dbReference>
<dbReference type="EC" id="3.1.4.46" evidence="2"/>
<dbReference type="Gramene" id="TraesROB_scaffold_030401_01G000100.1">
    <property type="protein sequence ID" value="TraesROB_scaffold_030401_01G000100.1"/>
    <property type="gene ID" value="TraesROB_scaffold_030401_01G000100"/>
</dbReference>
<name>A0A3B6B1R9_WHEAT</name>
<dbReference type="Gene3D" id="3.20.20.190">
    <property type="entry name" value="Phosphatidylinositol (PI) phosphodiesterase"/>
    <property type="match status" value="2"/>
</dbReference>
<dbReference type="OrthoDB" id="1058301at2759"/>
<dbReference type="FunFam" id="3.20.20.190:FF:000011">
    <property type="entry name" value="Glycerophosphodiester phosphodiesterase GDPDL3"/>
    <property type="match status" value="1"/>
</dbReference>
<dbReference type="Gramene" id="TraesLDM2A03G00733540.1">
    <property type="protein sequence ID" value="TraesLDM2A03G00733540.1"/>
    <property type="gene ID" value="TraesLDM2A03G00733540"/>
</dbReference>
<evidence type="ECO:0000313" key="12">
    <source>
        <dbReference type="Proteomes" id="UP000019116"/>
    </source>
</evidence>
<dbReference type="CDD" id="cd08604">
    <property type="entry name" value="GDPD_SHV3_repeat_2"/>
    <property type="match status" value="1"/>
</dbReference>
<evidence type="ECO:0000256" key="1">
    <source>
        <dbReference type="ARBA" id="ARBA00007277"/>
    </source>
</evidence>
<dbReference type="PANTHER" id="PTHR43620:SF7">
    <property type="entry name" value="GLYCEROPHOSPHODIESTER PHOSPHODIESTERASE GDPD5-RELATED"/>
    <property type="match status" value="1"/>
</dbReference>
<dbReference type="Gramene" id="TraesSYM2A03G00738550.1">
    <property type="protein sequence ID" value="TraesSYM2A03G00738550.1"/>
    <property type="gene ID" value="TraesSYM2A03G00738550"/>
</dbReference>
<gene>
    <name evidence="11" type="primary">LOC123189502</name>
</gene>
<reference evidence="11" key="2">
    <citation type="submission" date="2018-10" db="UniProtKB">
        <authorList>
            <consortium name="EnsemblPlants"/>
        </authorList>
    </citation>
    <scope>IDENTIFICATION</scope>
</reference>
<evidence type="ECO:0000313" key="11">
    <source>
        <dbReference type="EnsemblPlants" id="TraesCS2A02G330200.1"/>
    </source>
</evidence>
<dbReference type="EnsemblPlants" id="TraesCS2A02G330200.1">
    <property type="protein sequence ID" value="TraesCS2A02G330200.1"/>
    <property type="gene ID" value="TraesCS2A02G330200"/>
</dbReference>
<dbReference type="AlphaFoldDB" id="A0A3B6B1R9"/>
<dbReference type="InterPro" id="IPR017946">
    <property type="entry name" value="PLC-like_Pdiesterase_TIM-brl"/>
</dbReference>
<keyword evidence="3 9" id="KW-0732">Signal</keyword>
<dbReference type="Gramene" id="TraesKAR2A01G0357630.1">
    <property type="protein sequence ID" value="cds.TraesKAR2A01G0357630.1"/>
    <property type="gene ID" value="TraesKAR2A01G0357630"/>
</dbReference>
<feature type="domain" description="GP-PDE" evidence="10">
    <location>
        <begin position="37"/>
        <end position="336"/>
    </location>
</feature>
<feature type="region of interest" description="Disordered" evidence="8">
    <location>
        <begin position="700"/>
        <end position="723"/>
    </location>
</feature>
<feature type="domain" description="GP-PDE" evidence="10">
    <location>
        <begin position="352"/>
        <end position="653"/>
    </location>
</feature>
<dbReference type="RefSeq" id="XP_044457864.1">
    <property type="nucleotide sequence ID" value="XM_044601929.1"/>
</dbReference>
<organism evidence="11">
    <name type="scientific">Triticum aestivum</name>
    <name type="common">Wheat</name>
    <dbReference type="NCBI Taxonomy" id="4565"/>
    <lineage>
        <taxon>Eukaryota</taxon>
        <taxon>Viridiplantae</taxon>
        <taxon>Streptophyta</taxon>
        <taxon>Embryophyta</taxon>
        <taxon>Tracheophyta</taxon>
        <taxon>Spermatophyta</taxon>
        <taxon>Magnoliopsida</taxon>
        <taxon>Liliopsida</taxon>
        <taxon>Poales</taxon>
        <taxon>Poaceae</taxon>
        <taxon>BOP clade</taxon>
        <taxon>Pooideae</taxon>
        <taxon>Triticodae</taxon>
        <taxon>Triticeae</taxon>
        <taxon>Triticinae</taxon>
        <taxon>Triticum</taxon>
    </lineage>
</organism>
<evidence type="ECO:0000256" key="6">
    <source>
        <dbReference type="ARBA" id="ARBA00023180"/>
    </source>
</evidence>
<dbReference type="Gramene" id="TraesCS2A03G0821400.1">
    <property type="protein sequence ID" value="TraesCS2A03G0821400.1.CDS"/>
    <property type="gene ID" value="TraesCS2A03G0821400"/>
</dbReference>
<dbReference type="Gramene" id="TraesARI2A03G00738610.1">
    <property type="protein sequence ID" value="TraesARI2A03G00738610.1"/>
    <property type="gene ID" value="TraesARI2A03G00738610"/>
</dbReference>
<dbReference type="GO" id="GO:0006071">
    <property type="term" value="P:glycerol metabolic process"/>
    <property type="evidence" value="ECO:0007669"/>
    <property type="project" value="UniProtKB-KW"/>
</dbReference>
<dbReference type="PROSITE" id="PS51704">
    <property type="entry name" value="GP_PDE"/>
    <property type="match status" value="2"/>
</dbReference>
<dbReference type="Proteomes" id="UP000019116">
    <property type="component" value="Chromosome 2A"/>
</dbReference>
<evidence type="ECO:0000256" key="4">
    <source>
        <dbReference type="ARBA" id="ARBA00022798"/>
    </source>
</evidence>
<evidence type="ECO:0000256" key="7">
    <source>
        <dbReference type="ARBA" id="ARBA00047512"/>
    </source>
</evidence>
<evidence type="ECO:0000256" key="5">
    <source>
        <dbReference type="ARBA" id="ARBA00022801"/>
    </source>
</evidence>
<proteinExistence type="inferred from homology"/>
<dbReference type="Gramene" id="TraesJAG2A03G00731170.1">
    <property type="protein sequence ID" value="TraesJAG2A03G00731170.1"/>
    <property type="gene ID" value="TraesJAG2A03G00731170"/>
</dbReference>
<feature type="chain" id="PRO_5043171360" description="glycerophosphodiester phosphodiesterase" evidence="9">
    <location>
        <begin position="23"/>
        <end position="744"/>
    </location>
</feature>
<dbReference type="GO" id="GO:0008889">
    <property type="term" value="F:glycerophosphodiester phosphodiesterase activity"/>
    <property type="evidence" value="ECO:0000318"/>
    <property type="project" value="GO_Central"/>
</dbReference>
<dbReference type="Gramene" id="TraesWEE_scaffold_030910_01G000100.1">
    <property type="protein sequence ID" value="TraesWEE_scaffold_030910_01G000100.1"/>
    <property type="gene ID" value="TraesWEE_scaffold_030910_01G000100"/>
</dbReference>
<evidence type="ECO:0000259" key="10">
    <source>
        <dbReference type="PROSITE" id="PS51704"/>
    </source>
</evidence>